<feature type="domain" description="Gfd2/YDR514C-like C-terminal" evidence="1">
    <location>
        <begin position="361"/>
        <end position="569"/>
    </location>
</feature>
<keyword evidence="3" id="KW-1185">Reference proteome</keyword>
<protein>
    <submittedName>
        <fullName evidence="2">QDE-2-interacting protein</fullName>
    </submittedName>
</protein>
<dbReference type="SUPFAM" id="SSF53098">
    <property type="entry name" value="Ribonuclease H-like"/>
    <property type="match status" value="1"/>
</dbReference>
<dbReference type="PANTHER" id="PTHR28083:SF1">
    <property type="entry name" value="GOOD FOR FULL DBP5 ACTIVITY PROTEIN 2"/>
    <property type="match status" value="1"/>
</dbReference>
<proteinExistence type="predicted"/>
<sequence>MDRKARLNLLIGGADSELWNLDAGRQALIPKEEQKQLSMTSSTQVQVSKTAAPAVADGASSSEIEDEYLQCVGNVSLPNESRRYRRKGRKTGVNASPGYTDLSLKEMIQEDLEVGTFCPLLAVSKFPYKFVRNSSADKIAKGFFDQGKFWLRTWDLYYVYPPSSVTDRAIVFVPLRQVEEFIEQINEELQRDEQVSIPRETETGFVVHFEPDGSPQPKFLGVSRNVEDKDDLVNGIFSPEYDPDYAPFGCPSDAFEAFTEKMERALQAGRNKKGKGGKGGKNKVEDQRKRLIRWVDMVRRTQEYLGLRPSRPKDVPYDAVSSETWENQIKHEQRWNTDVGNLLPPLDTSIPPQYPLVQLPVLICVDVEANEFLHKQITEVGVSTLDTAELVDLAPGANGCNWVSRIRTRHFRIEENTHIVNSRFMSGCPDQFQFGESEIVPLSDIVRVVEACFKPPYSSTVNLQQPAEAQQRNLIFVGHEGSMDIAYLRSLGCTSIFAPQTGDGQSKNTKLELADMFIDQLDTNVLYRSLTRDFNGTSLGRVLCSLGVNGWFLHNAGNDAHYTMQALIGLALESRIQRPREIIADGPAPTAPFHPLVRGVPDTADGEASDEAVALANSCEQAWTNEVQRRINEAGTEDAANRIITQCANWDAAVAAAIYGEHASSGKRRPQW</sequence>
<dbReference type="OrthoDB" id="5953249at2759"/>
<evidence type="ECO:0000259" key="1">
    <source>
        <dbReference type="Pfam" id="PF21762"/>
    </source>
</evidence>
<gene>
    <name evidence="2" type="ORF">AAP_04000</name>
</gene>
<dbReference type="VEuPathDB" id="FungiDB:AAP_04000"/>
<dbReference type="GO" id="GO:0005634">
    <property type="term" value="C:nucleus"/>
    <property type="evidence" value="ECO:0007669"/>
    <property type="project" value="TreeGrafter"/>
</dbReference>
<reference evidence="2 3" key="1">
    <citation type="journal article" date="2016" name="Genome Biol. Evol.">
        <title>Divergent and convergent evolution of fungal pathogenicity.</title>
        <authorList>
            <person name="Shang Y."/>
            <person name="Xiao G."/>
            <person name="Zheng P."/>
            <person name="Cen K."/>
            <person name="Zhan S."/>
            <person name="Wang C."/>
        </authorList>
    </citation>
    <scope>NUCLEOTIDE SEQUENCE [LARGE SCALE GENOMIC DNA]</scope>
    <source>
        <strain evidence="2 3">ARSEF 7405</strain>
    </source>
</reference>
<dbReference type="Proteomes" id="UP000242877">
    <property type="component" value="Unassembled WGS sequence"/>
</dbReference>
<dbReference type="Pfam" id="PF21762">
    <property type="entry name" value="DEDDh_C"/>
    <property type="match status" value="1"/>
</dbReference>
<dbReference type="InterPro" id="IPR012337">
    <property type="entry name" value="RNaseH-like_sf"/>
</dbReference>
<name>A0A166NHI4_9EURO</name>
<dbReference type="InterPro" id="IPR040151">
    <property type="entry name" value="Gfd2/YDR514C-like"/>
</dbReference>
<evidence type="ECO:0000313" key="2">
    <source>
        <dbReference type="EMBL" id="KZZ90050.1"/>
    </source>
</evidence>
<evidence type="ECO:0000313" key="3">
    <source>
        <dbReference type="Proteomes" id="UP000242877"/>
    </source>
</evidence>
<dbReference type="AlphaFoldDB" id="A0A166NHI4"/>
<comment type="caution">
    <text evidence="2">The sequence shown here is derived from an EMBL/GenBank/DDBJ whole genome shotgun (WGS) entry which is preliminary data.</text>
</comment>
<dbReference type="InterPro" id="IPR048519">
    <property type="entry name" value="Gfd2/YDR514C-like_C"/>
</dbReference>
<dbReference type="EMBL" id="AZGZ01000018">
    <property type="protein sequence ID" value="KZZ90050.1"/>
    <property type="molecule type" value="Genomic_DNA"/>
</dbReference>
<accession>A0A166NHI4</accession>
<organism evidence="2 3">
    <name type="scientific">Ascosphaera apis ARSEF 7405</name>
    <dbReference type="NCBI Taxonomy" id="392613"/>
    <lineage>
        <taxon>Eukaryota</taxon>
        <taxon>Fungi</taxon>
        <taxon>Dikarya</taxon>
        <taxon>Ascomycota</taxon>
        <taxon>Pezizomycotina</taxon>
        <taxon>Eurotiomycetes</taxon>
        <taxon>Eurotiomycetidae</taxon>
        <taxon>Onygenales</taxon>
        <taxon>Ascosphaeraceae</taxon>
        <taxon>Ascosphaera</taxon>
    </lineage>
</organism>
<dbReference type="PANTHER" id="PTHR28083">
    <property type="entry name" value="GOOD FOR FULL DBP5 ACTIVITY PROTEIN 2"/>
    <property type="match status" value="1"/>
</dbReference>